<keyword evidence="1" id="KW-0808">Transferase</keyword>
<evidence type="ECO:0000313" key="4">
    <source>
        <dbReference type="EMBL" id="MDJ1370516.1"/>
    </source>
</evidence>
<dbReference type="PANTHER" id="PTHR43877">
    <property type="entry name" value="AMINOALKYLPHOSPHONATE N-ACETYLTRANSFERASE-RELATED-RELATED"/>
    <property type="match status" value="1"/>
</dbReference>
<dbReference type="Proteomes" id="UP001170379">
    <property type="component" value="Unassembled WGS sequence"/>
</dbReference>
<comment type="caution">
    <text evidence="4">The sequence shown here is derived from an EMBL/GenBank/DDBJ whole genome shotgun (WGS) entry which is preliminary data.</text>
</comment>
<gene>
    <name evidence="4" type="ORF">C7K25_03875</name>
</gene>
<dbReference type="SUPFAM" id="SSF55729">
    <property type="entry name" value="Acyl-CoA N-acyltransferases (Nat)"/>
    <property type="match status" value="1"/>
</dbReference>
<organism evidence="4 5">
    <name type="scientific">Gulosibacter molinativorax</name>
    <dbReference type="NCBI Taxonomy" id="256821"/>
    <lineage>
        <taxon>Bacteria</taxon>
        <taxon>Bacillati</taxon>
        <taxon>Actinomycetota</taxon>
        <taxon>Actinomycetes</taxon>
        <taxon>Micrococcales</taxon>
        <taxon>Microbacteriaceae</taxon>
        <taxon>Gulosibacter</taxon>
    </lineage>
</organism>
<accession>A0ABT7C774</accession>
<reference evidence="4" key="1">
    <citation type="submission" date="2018-03" db="EMBL/GenBank/DDBJ databases">
        <authorList>
            <person name="Nunes O.C."/>
            <person name="Lopes A.R."/>
            <person name="Froufe H."/>
            <person name="Munoz-Merida A."/>
            <person name="Barroso C."/>
            <person name="Egas C."/>
        </authorList>
    </citation>
    <scope>NUCLEOTIDE SEQUENCE</scope>
    <source>
        <strain evidence="4">ON4</strain>
    </source>
</reference>
<keyword evidence="5" id="KW-1185">Reference proteome</keyword>
<dbReference type="InterPro" id="IPR050832">
    <property type="entry name" value="Bact_Acetyltransf"/>
</dbReference>
<feature type="domain" description="N-acetyltransferase" evidence="3">
    <location>
        <begin position="1"/>
        <end position="135"/>
    </location>
</feature>
<sequence>MVTADDPATLVANSALFDHQVSAEGAADFLSRPGHILFLALSPDGEGVGFVSGVEMRHPDKQPEMFVYELGVDKDWRRRGVAKALLGALRGEARSRGCTGMWTGTEAANGPAIATYQSMGATVDTASVFITWDKL</sequence>
<dbReference type="Gene3D" id="3.40.630.30">
    <property type="match status" value="1"/>
</dbReference>
<evidence type="ECO:0000259" key="3">
    <source>
        <dbReference type="PROSITE" id="PS51186"/>
    </source>
</evidence>
<dbReference type="Pfam" id="PF00583">
    <property type="entry name" value="Acetyltransf_1"/>
    <property type="match status" value="1"/>
</dbReference>
<name>A0ABT7C774_9MICO</name>
<evidence type="ECO:0000313" key="5">
    <source>
        <dbReference type="Proteomes" id="UP001170379"/>
    </source>
</evidence>
<dbReference type="EMBL" id="PXVD01000005">
    <property type="protein sequence ID" value="MDJ1370516.1"/>
    <property type="molecule type" value="Genomic_DNA"/>
</dbReference>
<evidence type="ECO:0000256" key="2">
    <source>
        <dbReference type="ARBA" id="ARBA00023315"/>
    </source>
</evidence>
<proteinExistence type="predicted"/>
<keyword evidence="2" id="KW-0012">Acyltransferase</keyword>
<evidence type="ECO:0000256" key="1">
    <source>
        <dbReference type="ARBA" id="ARBA00022679"/>
    </source>
</evidence>
<dbReference type="InterPro" id="IPR000182">
    <property type="entry name" value="GNAT_dom"/>
</dbReference>
<protein>
    <submittedName>
        <fullName evidence="4">N-acetyltransferase</fullName>
    </submittedName>
</protein>
<dbReference type="PROSITE" id="PS51186">
    <property type="entry name" value="GNAT"/>
    <property type="match status" value="1"/>
</dbReference>
<dbReference type="InterPro" id="IPR016181">
    <property type="entry name" value="Acyl_CoA_acyltransferase"/>
</dbReference>
<dbReference type="CDD" id="cd04301">
    <property type="entry name" value="NAT_SF"/>
    <property type="match status" value="1"/>
</dbReference>
<reference evidence="4" key="2">
    <citation type="journal article" date="2022" name="Sci. Rep.">
        <title>In silico prediction of the enzymes involved in the degradation of the herbicide molinate by Gulosibacter molinativorax ON4T.</title>
        <authorList>
            <person name="Lopes A.R."/>
            <person name="Bunin E."/>
            <person name="Viana A.T."/>
            <person name="Froufe H."/>
            <person name="Munoz-Merida A."/>
            <person name="Pinho D."/>
            <person name="Figueiredo J."/>
            <person name="Barroso C."/>
            <person name="Vaz-Moreira I."/>
            <person name="Bellanger X."/>
            <person name="Egas C."/>
            <person name="Nunes O.C."/>
        </authorList>
    </citation>
    <scope>NUCLEOTIDE SEQUENCE</scope>
    <source>
        <strain evidence="4">ON4</strain>
    </source>
</reference>